<comment type="similarity">
    <text evidence="1">Belongs to the universal stress protein A family.</text>
</comment>
<dbReference type="SUPFAM" id="SSF52402">
    <property type="entry name" value="Adenine nucleotide alpha hydrolases-like"/>
    <property type="match status" value="1"/>
</dbReference>
<dbReference type="PRINTS" id="PR01438">
    <property type="entry name" value="UNVRSLSTRESS"/>
</dbReference>
<dbReference type="EMBL" id="CP163302">
    <property type="protein sequence ID" value="XDP46408.1"/>
    <property type="molecule type" value="Genomic_DNA"/>
</dbReference>
<protein>
    <submittedName>
        <fullName evidence="3">Universal stress protein</fullName>
    </submittedName>
</protein>
<evidence type="ECO:0000259" key="2">
    <source>
        <dbReference type="Pfam" id="PF00582"/>
    </source>
</evidence>
<dbReference type="KEGG" id="spue:AB5L97_05210"/>
<accession>A0AB39L677</accession>
<dbReference type="PANTHER" id="PTHR46268">
    <property type="entry name" value="STRESS RESPONSE PROTEIN NHAX"/>
    <property type="match status" value="1"/>
</dbReference>
<organism evidence="3">
    <name type="scientific">Sinomonas puerhi</name>
    <dbReference type="NCBI Taxonomy" id="3238584"/>
    <lineage>
        <taxon>Bacteria</taxon>
        <taxon>Bacillati</taxon>
        <taxon>Actinomycetota</taxon>
        <taxon>Actinomycetes</taxon>
        <taxon>Micrococcales</taxon>
        <taxon>Micrococcaceae</taxon>
        <taxon>Sinomonas</taxon>
    </lineage>
</organism>
<dbReference type="PANTHER" id="PTHR46268:SF6">
    <property type="entry name" value="UNIVERSAL STRESS PROTEIN UP12"/>
    <property type="match status" value="1"/>
</dbReference>
<dbReference type="RefSeq" id="WP_307958756.1">
    <property type="nucleotide sequence ID" value="NZ_CP163302.1"/>
</dbReference>
<dbReference type="InterPro" id="IPR006016">
    <property type="entry name" value="UspA"/>
</dbReference>
<reference evidence="3" key="1">
    <citation type="submission" date="2024-07" db="EMBL/GenBank/DDBJ databases">
        <authorList>
            <person name="fu j."/>
        </authorList>
    </citation>
    <scope>NUCLEOTIDE SEQUENCE</scope>
    <source>
        <strain evidence="3">P10A9</strain>
    </source>
</reference>
<dbReference type="InterPro" id="IPR006015">
    <property type="entry name" value="Universal_stress_UspA"/>
</dbReference>
<feature type="domain" description="UspA" evidence="2">
    <location>
        <begin position="1"/>
        <end position="138"/>
    </location>
</feature>
<proteinExistence type="inferred from homology"/>
<name>A0AB39L677_9MICC</name>
<dbReference type="Gene3D" id="3.40.50.12370">
    <property type="match status" value="1"/>
</dbReference>
<sequence>MTGPIVVGVDGSATANRAAEEARNLAVALGVPLRVISAFDTDNTEVLGSGSDTWIVSDADTTVSIAKNVAHALEAPGLTVTYGAVRGKPAEAIIAEAERVDARMIVVGNRGMQGLTRILGSVANTVAHSAPCDVYIVKTVGI</sequence>
<gene>
    <name evidence="3" type="ORF">AB5L97_05210</name>
</gene>
<dbReference type="AlphaFoldDB" id="A0AB39L677"/>
<evidence type="ECO:0000313" key="3">
    <source>
        <dbReference type="EMBL" id="XDP46408.1"/>
    </source>
</evidence>
<dbReference type="CDD" id="cd00293">
    <property type="entry name" value="USP-like"/>
    <property type="match status" value="1"/>
</dbReference>
<evidence type="ECO:0000256" key="1">
    <source>
        <dbReference type="ARBA" id="ARBA00008791"/>
    </source>
</evidence>
<dbReference type="Pfam" id="PF00582">
    <property type="entry name" value="Usp"/>
    <property type="match status" value="1"/>
</dbReference>